<gene>
    <name evidence="4" type="ORF">H6G97_29995</name>
</gene>
<evidence type="ECO:0000256" key="2">
    <source>
        <dbReference type="ARBA" id="ARBA00022525"/>
    </source>
</evidence>
<dbReference type="PANTHER" id="PTHR38340">
    <property type="entry name" value="S-LAYER PROTEIN"/>
    <property type="match status" value="1"/>
</dbReference>
<dbReference type="InterPro" id="IPR050557">
    <property type="entry name" value="RTX_toxin/Mannuronan_C5-epim"/>
</dbReference>
<dbReference type="SUPFAM" id="SSF51120">
    <property type="entry name" value="beta-Roll"/>
    <property type="match status" value="1"/>
</dbReference>
<evidence type="ECO:0000313" key="5">
    <source>
        <dbReference type="Proteomes" id="UP000623440"/>
    </source>
</evidence>
<dbReference type="PANTHER" id="PTHR38340:SF1">
    <property type="entry name" value="S-LAYER PROTEIN"/>
    <property type="match status" value="1"/>
</dbReference>
<keyword evidence="2" id="KW-0964">Secreted</keyword>
<sequence length="229" mass="23822">MIPSGNDTIFGGDGNGKLYGQDGKDLIDGGDGNDYIEGGAGSDQINGGRGNDILYGDDDKDLLVGDQGNDSLNGGVGNDVLIGTDTQFFGQLQQGFGFSEKDTLIGGKNNDTFVLGLEKANARDVNGKDTVIFDVVLYDSGNINLNGTQDYALIKDFGFINDGVTRGVDKIQLAGSASQYLLGASPVSSISGTGIFFTPGQVVPELIGIVEGISLSNLSLSNSQQFVFV</sequence>
<evidence type="ECO:0000256" key="1">
    <source>
        <dbReference type="ARBA" id="ARBA00004613"/>
    </source>
</evidence>
<evidence type="ECO:0000313" key="4">
    <source>
        <dbReference type="EMBL" id="MBD2533564.1"/>
    </source>
</evidence>
<evidence type="ECO:0008006" key="6">
    <source>
        <dbReference type="Google" id="ProtNLM"/>
    </source>
</evidence>
<dbReference type="InterPro" id="IPR018511">
    <property type="entry name" value="Hemolysin-typ_Ca-bd_CS"/>
</dbReference>
<evidence type="ECO:0000256" key="3">
    <source>
        <dbReference type="SAM" id="MobiDB-lite"/>
    </source>
</evidence>
<organism evidence="4 5">
    <name type="scientific">Nostoc flagelliforme FACHB-838</name>
    <dbReference type="NCBI Taxonomy" id="2692904"/>
    <lineage>
        <taxon>Bacteria</taxon>
        <taxon>Bacillati</taxon>
        <taxon>Cyanobacteriota</taxon>
        <taxon>Cyanophyceae</taxon>
        <taxon>Nostocales</taxon>
        <taxon>Nostocaceae</taxon>
        <taxon>Nostoc</taxon>
    </lineage>
</organism>
<dbReference type="InterPro" id="IPR011049">
    <property type="entry name" value="Serralysin-like_metalloprot_C"/>
</dbReference>
<dbReference type="Proteomes" id="UP000623440">
    <property type="component" value="Unassembled WGS sequence"/>
</dbReference>
<comment type="subcellular location">
    <subcellularLocation>
        <location evidence="1">Secreted</location>
    </subcellularLocation>
</comment>
<dbReference type="PRINTS" id="PR00313">
    <property type="entry name" value="CABNDNGRPT"/>
</dbReference>
<comment type="caution">
    <text evidence="4">The sequence shown here is derived from an EMBL/GenBank/DDBJ whole genome shotgun (WGS) entry which is preliminary data.</text>
</comment>
<dbReference type="Gene3D" id="2.150.10.10">
    <property type="entry name" value="Serralysin-like metalloprotease, C-terminal"/>
    <property type="match status" value="1"/>
</dbReference>
<name>A0ABR8DYV2_9NOSO</name>
<keyword evidence="5" id="KW-1185">Reference proteome</keyword>
<proteinExistence type="predicted"/>
<dbReference type="Pfam" id="PF00353">
    <property type="entry name" value="HemolysinCabind"/>
    <property type="match status" value="3"/>
</dbReference>
<dbReference type="EMBL" id="JACJSI010000103">
    <property type="protein sequence ID" value="MBD2533564.1"/>
    <property type="molecule type" value="Genomic_DNA"/>
</dbReference>
<reference evidence="4 5" key="1">
    <citation type="journal article" date="2020" name="ISME J.">
        <title>Comparative genomics reveals insights into cyanobacterial evolution and habitat adaptation.</title>
        <authorList>
            <person name="Chen M.Y."/>
            <person name="Teng W.K."/>
            <person name="Zhao L."/>
            <person name="Hu C.X."/>
            <person name="Zhou Y.K."/>
            <person name="Han B.P."/>
            <person name="Song L.R."/>
            <person name="Shu W.S."/>
        </authorList>
    </citation>
    <scope>NUCLEOTIDE SEQUENCE [LARGE SCALE GENOMIC DNA]</scope>
    <source>
        <strain evidence="4 5">FACHB-838</strain>
    </source>
</reference>
<protein>
    <recommendedName>
        <fullName evidence="6">Calcium-binding protein</fullName>
    </recommendedName>
</protein>
<dbReference type="RefSeq" id="WP_190944129.1">
    <property type="nucleotide sequence ID" value="NZ_JACJSI010000103.1"/>
</dbReference>
<dbReference type="InterPro" id="IPR001343">
    <property type="entry name" value="Hemolysn_Ca-bd"/>
</dbReference>
<accession>A0ABR8DYV2</accession>
<dbReference type="PROSITE" id="PS00330">
    <property type="entry name" value="HEMOLYSIN_CALCIUM"/>
    <property type="match status" value="3"/>
</dbReference>
<feature type="region of interest" description="Disordered" evidence="3">
    <location>
        <begin position="30"/>
        <end position="50"/>
    </location>
</feature>